<dbReference type="InterPro" id="IPR040704">
    <property type="entry name" value="HEPN_AbiU2"/>
</dbReference>
<sequence>MSQDIINQFVDDVEGLLEELYQLNSYYLLNKYLKQKKNQKENLDLMNKAPAFFGLTIHSFQYSAIMGLARLFEPASRGSKNINKFLNFIEGNHKKIFSNDPIIKKKLGRISDIDESTVINDRERLNEVEPIINNLIAWRDKAFAHNDKKFFKDREALGREFPITYKEIENLIELAAEILNTYQVGYNGNYTTVIPTNTYDVDKVIMALRML</sequence>
<evidence type="ECO:0000259" key="1">
    <source>
        <dbReference type="Pfam" id="PF18734"/>
    </source>
</evidence>
<protein>
    <recommendedName>
        <fullName evidence="1">HEPN AbiU2-like domain-containing protein</fullName>
    </recommendedName>
</protein>
<gene>
    <name evidence="2" type="ORF">D5F11_008460</name>
</gene>
<feature type="domain" description="HEPN AbiU2-like" evidence="1">
    <location>
        <begin position="8"/>
        <end position="193"/>
    </location>
</feature>
<dbReference type="Proteomes" id="UP000287296">
    <property type="component" value="Unassembled WGS sequence"/>
</dbReference>
<evidence type="ECO:0000313" key="2">
    <source>
        <dbReference type="EMBL" id="RST60087.1"/>
    </source>
</evidence>
<proteinExistence type="predicted"/>
<accession>A0A429X9G2</accession>
<dbReference type="Pfam" id="PF18734">
    <property type="entry name" value="HEPN_AbiU2"/>
    <property type="match status" value="1"/>
</dbReference>
<dbReference type="OrthoDB" id="2972844at2"/>
<evidence type="ECO:0000313" key="3">
    <source>
        <dbReference type="Proteomes" id="UP000287296"/>
    </source>
</evidence>
<dbReference type="RefSeq" id="WP_120117269.1">
    <property type="nucleotide sequence ID" value="NZ_QYTW02000006.1"/>
</dbReference>
<reference evidence="2 3" key="1">
    <citation type="submission" date="2018-12" db="EMBL/GenBank/DDBJ databases">
        <authorList>
            <person name="Sun L."/>
            <person name="Chen Z."/>
        </authorList>
    </citation>
    <scope>NUCLEOTIDE SEQUENCE [LARGE SCALE GENOMIC DNA]</scope>
    <source>
        <strain evidence="2 3">LMG 29736</strain>
    </source>
</reference>
<organism evidence="2 3">
    <name type="scientific">Siminovitchia terrae</name>
    <name type="common">Bacillus terrae</name>
    <dbReference type="NCBI Taxonomy" id="1914933"/>
    <lineage>
        <taxon>Bacteria</taxon>
        <taxon>Bacillati</taxon>
        <taxon>Bacillota</taxon>
        <taxon>Bacilli</taxon>
        <taxon>Bacillales</taxon>
        <taxon>Bacillaceae</taxon>
        <taxon>Siminovitchia</taxon>
    </lineage>
</organism>
<comment type="caution">
    <text evidence="2">The sequence shown here is derived from an EMBL/GenBank/DDBJ whole genome shotgun (WGS) entry which is preliminary data.</text>
</comment>
<name>A0A429X9G2_SIMTE</name>
<dbReference type="AlphaFoldDB" id="A0A429X9G2"/>
<dbReference type="EMBL" id="QYTW02000006">
    <property type="protein sequence ID" value="RST60087.1"/>
    <property type="molecule type" value="Genomic_DNA"/>
</dbReference>